<dbReference type="Proteomes" id="UP000192656">
    <property type="component" value="Unassembled WGS sequence"/>
</dbReference>
<reference evidence="1 2" key="1">
    <citation type="submission" date="2017-04" db="EMBL/GenBank/DDBJ databases">
        <authorList>
            <person name="Afonso C.L."/>
            <person name="Miller P.J."/>
            <person name="Scott M.A."/>
            <person name="Spackman E."/>
            <person name="Goraichik I."/>
            <person name="Dimitrov K.M."/>
            <person name="Suarez D.L."/>
            <person name="Swayne D.E."/>
        </authorList>
    </citation>
    <scope>NUCLEOTIDE SEQUENCE [LARGE SCALE GENOMIC DNA]</scope>
    <source>
        <strain evidence="1 2">CGMCC 1.10972</strain>
    </source>
</reference>
<accession>A0A1W1YXK8</accession>
<gene>
    <name evidence="1" type="ORF">SAMN06297251_10259</name>
</gene>
<organism evidence="1 2">
    <name type="scientific">Fulvimarina manganoxydans</name>
    <dbReference type="NCBI Taxonomy" id="937218"/>
    <lineage>
        <taxon>Bacteria</taxon>
        <taxon>Pseudomonadati</taxon>
        <taxon>Pseudomonadota</taxon>
        <taxon>Alphaproteobacteria</taxon>
        <taxon>Hyphomicrobiales</taxon>
        <taxon>Aurantimonadaceae</taxon>
        <taxon>Fulvimarina</taxon>
    </lineage>
</organism>
<keyword evidence="2" id="KW-1185">Reference proteome</keyword>
<protein>
    <submittedName>
        <fullName evidence="1">Uncharacterized protein</fullName>
    </submittedName>
</protein>
<dbReference type="EMBL" id="FWXR01000002">
    <property type="protein sequence ID" value="SMC40822.1"/>
    <property type="molecule type" value="Genomic_DNA"/>
</dbReference>
<proteinExistence type="predicted"/>
<evidence type="ECO:0000313" key="1">
    <source>
        <dbReference type="EMBL" id="SMC40822.1"/>
    </source>
</evidence>
<name>A0A1W1YXK8_9HYPH</name>
<dbReference type="AlphaFoldDB" id="A0A1W1YXK8"/>
<evidence type="ECO:0000313" key="2">
    <source>
        <dbReference type="Proteomes" id="UP000192656"/>
    </source>
</evidence>
<sequence>MVPALFEGEDDEASGAHSRISKFADAAIVQAGK</sequence>